<feature type="signal peptide" evidence="2">
    <location>
        <begin position="1"/>
        <end position="20"/>
    </location>
</feature>
<gene>
    <name evidence="3" type="ORF">SAMN04488557_3746</name>
</gene>
<accession>A0A1I7NVH9</accession>
<dbReference type="Proteomes" id="UP000199423">
    <property type="component" value="Unassembled WGS sequence"/>
</dbReference>
<protein>
    <submittedName>
        <fullName evidence="3">C-type cytochrome, methanol metabolism-related</fullName>
    </submittedName>
</protein>
<dbReference type="EMBL" id="FPCH01000004">
    <property type="protein sequence ID" value="SFV38593.1"/>
    <property type="molecule type" value="Genomic_DNA"/>
</dbReference>
<dbReference type="PROSITE" id="PS51257">
    <property type="entry name" value="PROKAR_LIPOPROTEIN"/>
    <property type="match status" value="1"/>
</dbReference>
<evidence type="ECO:0000313" key="3">
    <source>
        <dbReference type="EMBL" id="SFV38593.1"/>
    </source>
</evidence>
<feature type="compositionally biased region" description="Low complexity" evidence="1">
    <location>
        <begin position="93"/>
        <end position="116"/>
    </location>
</feature>
<dbReference type="AlphaFoldDB" id="A0A1I7NVH9"/>
<dbReference type="GO" id="GO:0009055">
    <property type="term" value="F:electron transfer activity"/>
    <property type="evidence" value="ECO:0007669"/>
    <property type="project" value="InterPro"/>
</dbReference>
<dbReference type="RefSeq" id="WP_244531363.1">
    <property type="nucleotide sequence ID" value="NZ_FPCH01000004.1"/>
</dbReference>
<dbReference type="Gene3D" id="1.10.760.10">
    <property type="entry name" value="Cytochrome c-like domain"/>
    <property type="match status" value="1"/>
</dbReference>
<dbReference type="InterPro" id="IPR036909">
    <property type="entry name" value="Cyt_c-like_dom_sf"/>
</dbReference>
<feature type="compositionally biased region" description="Low complexity" evidence="1">
    <location>
        <begin position="34"/>
        <end position="77"/>
    </location>
</feature>
<dbReference type="SUPFAM" id="SSF46626">
    <property type="entry name" value="Cytochrome c"/>
    <property type="match status" value="1"/>
</dbReference>
<feature type="chain" id="PRO_5011751657" evidence="2">
    <location>
        <begin position="21"/>
        <end position="295"/>
    </location>
</feature>
<keyword evidence="2" id="KW-0732">Signal</keyword>
<sequence length="295" mass="30824">MNKFSKRLAFALMACAAAGAAACQEQNKPEEKAAAPAPTTEAAPAPEAKTEAAATPAAEPAKPAETEAAAPAPAPAAEPEKKAEAPAAPAPAQPEQVAQAEPAAAPAAPAASSAAPNPDDPNSPPEGSRKPDGDAVYPNPVSDLAKSEGIKFEDGRYRNKDGDPLPVVTKDYMVDWGTWNGFRRYHDACHVCHGPNALGSTFAPNLGESLKTMDYNTFLATVSSGRVVNRAGTEYVMPAFGEDKNIMCYIDDIYTYIKARSQNMVDSHTGMPAGRPNGREDISPEAKKAAEECTG</sequence>
<reference evidence="4" key="1">
    <citation type="submission" date="2016-10" db="EMBL/GenBank/DDBJ databases">
        <authorList>
            <person name="Varghese N."/>
            <person name="Submissions S."/>
        </authorList>
    </citation>
    <scope>NUCLEOTIDE SEQUENCE [LARGE SCALE GENOMIC DNA]</scope>
    <source>
        <strain evidence="4">DSM 1565</strain>
    </source>
</reference>
<evidence type="ECO:0000256" key="2">
    <source>
        <dbReference type="SAM" id="SignalP"/>
    </source>
</evidence>
<feature type="region of interest" description="Disordered" evidence="1">
    <location>
        <begin position="268"/>
        <end position="295"/>
    </location>
</feature>
<proteinExistence type="predicted"/>
<keyword evidence="4" id="KW-1185">Reference proteome</keyword>
<feature type="region of interest" description="Disordered" evidence="1">
    <location>
        <begin position="19"/>
        <end position="148"/>
    </location>
</feature>
<dbReference type="GO" id="GO:0020037">
    <property type="term" value="F:heme binding"/>
    <property type="evidence" value="ECO:0007669"/>
    <property type="project" value="InterPro"/>
</dbReference>
<evidence type="ECO:0000313" key="4">
    <source>
        <dbReference type="Proteomes" id="UP000199423"/>
    </source>
</evidence>
<feature type="compositionally biased region" description="Basic and acidic residues" evidence="1">
    <location>
        <begin position="277"/>
        <end position="295"/>
    </location>
</feature>
<name>A0A1I7NVH9_9HYPH</name>
<organism evidence="3 4">
    <name type="scientific">Hyphomicrobium facile</name>
    <dbReference type="NCBI Taxonomy" id="51670"/>
    <lineage>
        <taxon>Bacteria</taxon>
        <taxon>Pseudomonadati</taxon>
        <taxon>Pseudomonadota</taxon>
        <taxon>Alphaproteobacteria</taxon>
        <taxon>Hyphomicrobiales</taxon>
        <taxon>Hyphomicrobiaceae</taxon>
        <taxon>Hyphomicrobium</taxon>
    </lineage>
</organism>
<dbReference type="STRING" id="51670.SAMN04488557_3746"/>
<evidence type="ECO:0000256" key="1">
    <source>
        <dbReference type="SAM" id="MobiDB-lite"/>
    </source>
</evidence>